<gene>
    <name evidence="2" type="ORF">EVOR1521_LOCUS24509</name>
</gene>
<dbReference type="AlphaFoldDB" id="A0AA36J9U4"/>
<evidence type="ECO:0000313" key="2">
    <source>
        <dbReference type="EMBL" id="CAJ1401340.1"/>
    </source>
</evidence>
<dbReference type="EMBL" id="CAUJNA010003410">
    <property type="protein sequence ID" value="CAJ1401340.1"/>
    <property type="molecule type" value="Genomic_DNA"/>
</dbReference>
<evidence type="ECO:0000313" key="3">
    <source>
        <dbReference type="Proteomes" id="UP001178507"/>
    </source>
</evidence>
<keyword evidence="3" id="KW-1185">Reference proteome</keyword>
<accession>A0AA36J9U4</accession>
<evidence type="ECO:0000256" key="1">
    <source>
        <dbReference type="ARBA" id="ARBA00022737"/>
    </source>
</evidence>
<comment type="caution">
    <text evidence="2">The sequence shown here is derived from an EMBL/GenBank/DDBJ whole genome shotgun (WGS) entry which is preliminary data.</text>
</comment>
<evidence type="ECO:0008006" key="4">
    <source>
        <dbReference type="Google" id="ProtNLM"/>
    </source>
</evidence>
<dbReference type="Proteomes" id="UP001178507">
    <property type="component" value="Unassembled WGS sequence"/>
</dbReference>
<sequence>MAGAGAEGCRPGLSFRCALLAACARKSRWREALDRLGHLHEPLLLNAAAAAAAGERWPLALALADGGADPSGRNAAAAACARLGLWQQASWLVADGLVPDTIGYSACFSGLAQREAWPEALHLSSLIFATGVRLDPICGNAFLASQAWQRAQASLRNLQAQRWQPNTSSASTILSCLSERSLWEMALVRLRGEHGQSAVNAGIDACDKGGAWRRARMLLHSGLEVDVVGFSSCQSAQGSSGDWPGALYLLQQGATSALRGNAVGLGAALGACREQWRCALQLQRWARRRLEIGFVARLALLSALEWGGKWRRALGAFGALEVEAALGPDAARAANCGVVACGRAAAWPWALRVLHEVEARRLPVTAITQQAALYGCEAALQPGPAVLMLQELNAMPNTLMAGFFARQNTVALRSASGRVGWGKLRS</sequence>
<dbReference type="PANTHER" id="PTHR47447:SF17">
    <property type="entry name" value="OS12G0638900 PROTEIN"/>
    <property type="match status" value="1"/>
</dbReference>
<reference evidence="2" key="1">
    <citation type="submission" date="2023-08" db="EMBL/GenBank/DDBJ databases">
        <authorList>
            <person name="Chen Y."/>
            <person name="Shah S."/>
            <person name="Dougan E. K."/>
            <person name="Thang M."/>
            <person name="Chan C."/>
        </authorList>
    </citation>
    <scope>NUCLEOTIDE SEQUENCE</scope>
</reference>
<keyword evidence="1" id="KW-0677">Repeat</keyword>
<dbReference type="InterPro" id="IPR011990">
    <property type="entry name" value="TPR-like_helical_dom_sf"/>
</dbReference>
<dbReference type="PANTHER" id="PTHR47447">
    <property type="entry name" value="OS03G0856100 PROTEIN"/>
    <property type="match status" value="1"/>
</dbReference>
<organism evidence="2 3">
    <name type="scientific">Effrenium voratum</name>
    <dbReference type="NCBI Taxonomy" id="2562239"/>
    <lineage>
        <taxon>Eukaryota</taxon>
        <taxon>Sar</taxon>
        <taxon>Alveolata</taxon>
        <taxon>Dinophyceae</taxon>
        <taxon>Suessiales</taxon>
        <taxon>Symbiodiniaceae</taxon>
        <taxon>Effrenium</taxon>
    </lineage>
</organism>
<proteinExistence type="predicted"/>
<name>A0AA36J9U4_9DINO</name>
<dbReference type="Gene3D" id="1.25.40.10">
    <property type="entry name" value="Tetratricopeptide repeat domain"/>
    <property type="match status" value="1"/>
</dbReference>
<protein>
    <recommendedName>
        <fullName evidence="4">Pentatricopeptide repeat-containing protein, chloroplastic</fullName>
    </recommendedName>
</protein>